<dbReference type="SMART" id="SM00333">
    <property type="entry name" value="TUDOR"/>
    <property type="match status" value="2"/>
</dbReference>
<feature type="compositionally biased region" description="Low complexity" evidence="6">
    <location>
        <begin position="365"/>
        <end position="376"/>
    </location>
</feature>
<dbReference type="EMBL" id="JAINUG010000008">
    <property type="protein sequence ID" value="KAJ8415768.1"/>
    <property type="molecule type" value="Genomic_DNA"/>
</dbReference>
<dbReference type="PROSITE" id="PS50157">
    <property type="entry name" value="ZINC_FINGER_C2H2_2"/>
    <property type="match status" value="1"/>
</dbReference>
<feature type="region of interest" description="Disordered" evidence="6">
    <location>
        <begin position="457"/>
        <end position="550"/>
    </location>
</feature>
<keyword evidence="3" id="KW-0677">Repeat</keyword>
<feature type="region of interest" description="Disordered" evidence="6">
    <location>
        <begin position="694"/>
        <end position="734"/>
    </location>
</feature>
<dbReference type="GO" id="GO:0005654">
    <property type="term" value="C:nucleoplasm"/>
    <property type="evidence" value="ECO:0007669"/>
    <property type="project" value="UniProtKB-ARBA"/>
</dbReference>
<feature type="compositionally biased region" description="Low complexity" evidence="6">
    <location>
        <begin position="624"/>
        <end position="633"/>
    </location>
</feature>
<dbReference type="GO" id="GO:0044545">
    <property type="term" value="C:NSL complex"/>
    <property type="evidence" value="ECO:0007669"/>
    <property type="project" value="TreeGrafter"/>
</dbReference>
<dbReference type="InterPro" id="IPR004092">
    <property type="entry name" value="Mbt"/>
</dbReference>
<keyword evidence="9" id="KW-1185">Reference proteome</keyword>
<feature type="compositionally biased region" description="Polar residues" evidence="6">
    <location>
        <begin position="600"/>
        <end position="611"/>
    </location>
</feature>
<dbReference type="CDD" id="cd20454">
    <property type="entry name" value="Tudor_PHF20L1"/>
    <property type="match status" value="1"/>
</dbReference>
<comment type="subcellular location">
    <subcellularLocation>
        <location evidence="1">Nucleus</location>
    </subcellularLocation>
</comment>
<dbReference type="CDD" id="cd20104">
    <property type="entry name" value="MBT_PHF20L1-like"/>
    <property type="match status" value="1"/>
</dbReference>
<keyword evidence="5" id="KW-0863">Zinc-finger</keyword>
<dbReference type="InterPro" id="IPR014002">
    <property type="entry name" value="Agenet_dom_plant"/>
</dbReference>
<dbReference type="InterPro" id="IPR013087">
    <property type="entry name" value="Znf_C2H2_type"/>
</dbReference>
<keyword evidence="5" id="KW-0479">Metal-binding</keyword>
<dbReference type="Gene3D" id="2.30.30.140">
    <property type="match status" value="2"/>
</dbReference>
<dbReference type="GO" id="GO:0008270">
    <property type="term" value="F:zinc ion binding"/>
    <property type="evidence" value="ECO:0007669"/>
    <property type="project" value="UniProtKB-KW"/>
</dbReference>
<accession>A0AAD7X0J2</accession>
<evidence type="ECO:0000256" key="5">
    <source>
        <dbReference type="PROSITE-ProRule" id="PRU00042"/>
    </source>
</evidence>
<evidence type="ECO:0000256" key="4">
    <source>
        <dbReference type="ARBA" id="ARBA00023242"/>
    </source>
</evidence>
<evidence type="ECO:0000256" key="3">
    <source>
        <dbReference type="ARBA" id="ARBA00022737"/>
    </source>
</evidence>
<comment type="caution">
    <text evidence="8">The sequence shown here is derived from an EMBL/GenBank/DDBJ whole genome shotgun (WGS) entry which is preliminary data.</text>
</comment>
<reference evidence="8" key="1">
    <citation type="journal article" date="2023" name="Science">
        <title>Genome structures resolve the early diversification of teleost fishes.</title>
        <authorList>
            <person name="Parey E."/>
            <person name="Louis A."/>
            <person name="Montfort J."/>
            <person name="Bouchez O."/>
            <person name="Roques C."/>
            <person name="Iampietro C."/>
            <person name="Lluch J."/>
            <person name="Castinel A."/>
            <person name="Donnadieu C."/>
            <person name="Desvignes T."/>
            <person name="Floi Bucao C."/>
            <person name="Jouanno E."/>
            <person name="Wen M."/>
            <person name="Mejri S."/>
            <person name="Dirks R."/>
            <person name="Jansen H."/>
            <person name="Henkel C."/>
            <person name="Chen W.J."/>
            <person name="Zahm M."/>
            <person name="Cabau C."/>
            <person name="Klopp C."/>
            <person name="Thompson A.W."/>
            <person name="Robinson-Rechavi M."/>
            <person name="Braasch I."/>
            <person name="Lecointre G."/>
            <person name="Bobe J."/>
            <person name="Postlethwait J.H."/>
            <person name="Berthelot C."/>
            <person name="Roest Crollius H."/>
            <person name="Guiguen Y."/>
        </authorList>
    </citation>
    <scope>NUCLEOTIDE SEQUENCE</scope>
    <source>
        <strain evidence="8">NC1722</strain>
    </source>
</reference>
<evidence type="ECO:0000256" key="6">
    <source>
        <dbReference type="SAM" id="MobiDB-lite"/>
    </source>
</evidence>
<feature type="compositionally biased region" description="Low complexity" evidence="6">
    <location>
        <begin position="509"/>
        <end position="521"/>
    </location>
</feature>
<feature type="region of interest" description="Disordered" evidence="6">
    <location>
        <begin position="189"/>
        <end position="278"/>
    </location>
</feature>
<dbReference type="PANTHER" id="PTHR15856:SF26">
    <property type="entry name" value="PHD FINGER PROTEIN 20-LIKE PROTEIN 1"/>
    <property type="match status" value="1"/>
</dbReference>
<dbReference type="FunFam" id="2.30.30.140:FF:000049">
    <property type="entry name" value="PHD finger protein 20 (Predicted)"/>
    <property type="match status" value="1"/>
</dbReference>
<gene>
    <name evidence="8" type="ORF">AAFF_G00403250</name>
</gene>
<sequence>MSKKPPNRPGITFEVGARVEAQDYLKKWYPSRIEKIDYDEERMLVHFDRWSHRYDEWIFWDSNRLRPLERPALRKEGLKEEEEMSERLGEMRSSRILEPPGCMESAEDQTELLLSRQDLKDGEEVLARWTDCRYYPAKIETVNKEGTYTVQFYDGVIRCVKRMHIKSMPEDAKGQDWIALVKAATAAAKSKGACKPRTSANSNKDKEARREESETDSEDDEDTDAEDVLEDLGSEKSVTMDSVVEEEPKPSPEPLDLAKRKKTKQGTLFNAKRARVTKNTGLLVSKVTNDDEVICMEEQTDPPDTSEEGPEARGEEPGTPEDCAQDPPSHGHAPVMAGSHCRPPYRRLKPEPGVSHDSQRQTRPSSSATSVSGATVLLTPILVPSPPDVTQTGLPVMAAPSSPRASAQSQRRRRSQRLAIFTPESLLEPAHTSQPPSEGTQSDLGIPEVPHVATVEKCIEPPPPELNVDVPPVSSLPPPQPPITVRDEQGDTSSSNQTVPTVIPPPLLAPAAALKVPVRAPKPNKHTREPIINTKRSDDPTSPNEPLFDLDHNKFKCQVPGCSKAFRKAKLLDYHLKYYHSADKEVESVVWSPDRAGRTRATSATVPTSTPLEAPDNKRRRTVSTSSSLSPPSHIMPLECFAGCPRPPKFGKKKRSSVSISPESAEVPLPLLSRDRSFESLHDKILKKVIEKDPHMEPGLIKTEKKIKLEDKFQPTGKKKEKDKERKDKRKRSF</sequence>
<dbReference type="InterPro" id="IPR002999">
    <property type="entry name" value="Tudor"/>
</dbReference>
<evidence type="ECO:0000256" key="1">
    <source>
        <dbReference type="ARBA" id="ARBA00004123"/>
    </source>
</evidence>
<feature type="compositionally biased region" description="Acidic residues" evidence="6">
    <location>
        <begin position="292"/>
        <end position="309"/>
    </location>
</feature>
<dbReference type="InterPro" id="IPR040477">
    <property type="entry name" value="KDM4-like_Tudor"/>
</dbReference>
<keyword evidence="5" id="KW-0862">Zinc</keyword>
<protein>
    <recommendedName>
        <fullName evidence="2">PHD finger protein 20-like protein 1</fullName>
    </recommendedName>
</protein>
<evidence type="ECO:0000313" key="8">
    <source>
        <dbReference type="EMBL" id="KAJ8415768.1"/>
    </source>
</evidence>
<dbReference type="PROSITE" id="PS00028">
    <property type="entry name" value="ZINC_FINGER_C2H2_1"/>
    <property type="match status" value="1"/>
</dbReference>
<evidence type="ECO:0000259" key="7">
    <source>
        <dbReference type="PROSITE" id="PS50157"/>
    </source>
</evidence>
<feature type="region of interest" description="Disordered" evidence="6">
    <location>
        <begin position="594"/>
        <end position="634"/>
    </location>
</feature>
<organism evidence="8 9">
    <name type="scientific">Aldrovandia affinis</name>
    <dbReference type="NCBI Taxonomy" id="143900"/>
    <lineage>
        <taxon>Eukaryota</taxon>
        <taxon>Metazoa</taxon>
        <taxon>Chordata</taxon>
        <taxon>Craniata</taxon>
        <taxon>Vertebrata</taxon>
        <taxon>Euteleostomi</taxon>
        <taxon>Actinopterygii</taxon>
        <taxon>Neopterygii</taxon>
        <taxon>Teleostei</taxon>
        <taxon>Notacanthiformes</taxon>
        <taxon>Halosauridae</taxon>
        <taxon>Aldrovandia</taxon>
    </lineage>
</organism>
<dbReference type="Proteomes" id="UP001221898">
    <property type="component" value="Unassembled WGS sequence"/>
</dbReference>
<feature type="compositionally biased region" description="Polar residues" evidence="6">
    <location>
        <begin position="431"/>
        <end position="443"/>
    </location>
</feature>
<evidence type="ECO:0000256" key="2">
    <source>
        <dbReference type="ARBA" id="ARBA00014842"/>
    </source>
</evidence>
<feature type="compositionally biased region" description="Polar residues" evidence="6">
    <location>
        <begin position="491"/>
        <end position="500"/>
    </location>
</feature>
<keyword evidence="4" id="KW-0539">Nucleus</keyword>
<dbReference type="SUPFAM" id="SSF63748">
    <property type="entry name" value="Tudor/PWWP/MBT"/>
    <property type="match status" value="2"/>
</dbReference>
<feature type="compositionally biased region" description="Basic and acidic residues" evidence="6">
    <location>
        <begin position="203"/>
        <end position="212"/>
    </location>
</feature>
<dbReference type="AlphaFoldDB" id="A0AAD7X0J2"/>
<dbReference type="InterPro" id="IPR043449">
    <property type="entry name" value="PHF20-like"/>
</dbReference>
<feature type="compositionally biased region" description="Basic and acidic residues" evidence="6">
    <location>
        <begin position="694"/>
        <end position="726"/>
    </location>
</feature>
<feature type="region of interest" description="Disordered" evidence="6">
    <location>
        <begin position="292"/>
        <end position="445"/>
    </location>
</feature>
<dbReference type="GO" id="GO:0006357">
    <property type="term" value="P:regulation of transcription by RNA polymerase II"/>
    <property type="evidence" value="ECO:0007669"/>
    <property type="project" value="TreeGrafter"/>
</dbReference>
<dbReference type="InterPro" id="IPR047405">
    <property type="entry name" value="Tudor_PHF20L1"/>
</dbReference>
<feature type="compositionally biased region" description="Low complexity" evidence="6">
    <location>
        <begin position="398"/>
        <end position="409"/>
    </location>
</feature>
<dbReference type="Pfam" id="PF18104">
    <property type="entry name" value="Tudor_2"/>
    <property type="match status" value="1"/>
</dbReference>
<feature type="domain" description="C2H2-type" evidence="7">
    <location>
        <begin position="555"/>
        <end position="585"/>
    </location>
</feature>
<dbReference type="Gene3D" id="3.30.160.60">
    <property type="entry name" value="Classic Zinc Finger"/>
    <property type="match status" value="1"/>
</dbReference>
<name>A0AAD7X0J2_9TELE</name>
<dbReference type="PANTHER" id="PTHR15856">
    <property type="entry name" value="PHD FINGER PROTEIN 20-RELATED"/>
    <property type="match status" value="1"/>
</dbReference>
<feature type="compositionally biased region" description="Acidic residues" evidence="6">
    <location>
        <begin position="213"/>
        <end position="232"/>
    </location>
</feature>
<proteinExistence type="predicted"/>
<dbReference type="Pfam" id="PF02820">
    <property type="entry name" value="MBT"/>
    <property type="match status" value="1"/>
</dbReference>
<dbReference type="SMART" id="SM00743">
    <property type="entry name" value="Agenet"/>
    <property type="match status" value="2"/>
</dbReference>
<evidence type="ECO:0000313" key="9">
    <source>
        <dbReference type="Proteomes" id="UP001221898"/>
    </source>
</evidence>